<dbReference type="OrthoDB" id="3693885at2759"/>
<accession>A0A9P4NGJ9</accession>
<gene>
    <name evidence="1" type="ORF">EJ08DRAFT_728019</name>
</gene>
<protein>
    <submittedName>
        <fullName evidence="1">Uncharacterized protein</fullName>
    </submittedName>
</protein>
<dbReference type="EMBL" id="MU007105">
    <property type="protein sequence ID" value="KAF2420963.1"/>
    <property type="molecule type" value="Genomic_DNA"/>
</dbReference>
<reference evidence="1" key="1">
    <citation type="journal article" date="2020" name="Stud. Mycol.">
        <title>101 Dothideomycetes genomes: a test case for predicting lifestyles and emergence of pathogens.</title>
        <authorList>
            <person name="Haridas S."/>
            <person name="Albert R."/>
            <person name="Binder M."/>
            <person name="Bloem J."/>
            <person name="Labutti K."/>
            <person name="Salamov A."/>
            <person name="Andreopoulos B."/>
            <person name="Baker S."/>
            <person name="Barry K."/>
            <person name="Bills G."/>
            <person name="Bluhm B."/>
            <person name="Cannon C."/>
            <person name="Castanera R."/>
            <person name="Culley D."/>
            <person name="Daum C."/>
            <person name="Ezra D."/>
            <person name="Gonzalez J."/>
            <person name="Henrissat B."/>
            <person name="Kuo A."/>
            <person name="Liang C."/>
            <person name="Lipzen A."/>
            <person name="Lutzoni F."/>
            <person name="Magnuson J."/>
            <person name="Mondo S."/>
            <person name="Nolan M."/>
            <person name="Ohm R."/>
            <person name="Pangilinan J."/>
            <person name="Park H.-J."/>
            <person name="Ramirez L."/>
            <person name="Alfaro M."/>
            <person name="Sun H."/>
            <person name="Tritt A."/>
            <person name="Yoshinaga Y."/>
            <person name="Zwiers L.-H."/>
            <person name="Turgeon B."/>
            <person name="Goodwin S."/>
            <person name="Spatafora J."/>
            <person name="Crous P."/>
            <person name="Grigoriev I."/>
        </authorList>
    </citation>
    <scope>NUCLEOTIDE SEQUENCE</scope>
    <source>
        <strain evidence="1">CBS 130266</strain>
    </source>
</reference>
<sequence length="65" mass="7199">MAKSVSRLSEHLRNPSLHHVACANKTIAYLNSTKYLVLEYSSSSFTGLSSSSEGYLFKLFNSPID</sequence>
<name>A0A9P4NGJ9_9PEZI</name>
<organism evidence="1 2">
    <name type="scientific">Tothia fuscella</name>
    <dbReference type="NCBI Taxonomy" id="1048955"/>
    <lineage>
        <taxon>Eukaryota</taxon>
        <taxon>Fungi</taxon>
        <taxon>Dikarya</taxon>
        <taxon>Ascomycota</taxon>
        <taxon>Pezizomycotina</taxon>
        <taxon>Dothideomycetes</taxon>
        <taxon>Pleosporomycetidae</taxon>
        <taxon>Venturiales</taxon>
        <taxon>Cylindrosympodiaceae</taxon>
        <taxon>Tothia</taxon>
    </lineage>
</organism>
<keyword evidence="2" id="KW-1185">Reference proteome</keyword>
<evidence type="ECO:0000313" key="2">
    <source>
        <dbReference type="Proteomes" id="UP000800235"/>
    </source>
</evidence>
<dbReference type="AlphaFoldDB" id="A0A9P4NGJ9"/>
<evidence type="ECO:0000313" key="1">
    <source>
        <dbReference type="EMBL" id="KAF2420963.1"/>
    </source>
</evidence>
<proteinExistence type="predicted"/>
<comment type="caution">
    <text evidence="1">The sequence shown here is derived from an EMBL/GenBank/DDBJ whole genome shotgun (WGS) entry which is preliminary data.</text>
</comment>
<dbReference type="Proteomes" id="UP000800235">
    <property type="component" value="Unassembled WGS sequence"/>
</dbReference>